<dbReference type="EMBL" id="AYKW01000004">
    <property type="protein sequence ID" value="PIL35133.1"/>
    <property type="molecule type" value="Genomic_DNA"/>
</dbReference>
<evidence type="ECO:0000256" key="2">
    <source>
        <dbReference type="SAM" id="SignalP"/>
    </source>
</evidence>
<evidence type="ECO:0000313" key="4">
    <source>
        <dbReference type="Proteomes" id="UP000230002"/>
    </source>
</evidence>
<proteinExistence type="predicted"/>
<reference evidence="3 4" key="1">
    <citation type="journal article" date="2015" name="Sci. Rep.">
        <title>Chromosome-level genome map provides insights into diverse defense mechanisms in the medicinal fungus Ganoderma sinense.</title>
        <authorList>
            <person name="Zhu Y."/>
            <person name="Xu J."/>
            <person name="Sun C."/>
            <person name="Zhou S."/>
            <person name="Xu H."/>
            <person name="Nelson D.R."/>
            <person name="Qian J."/>
            <person name="Song J."/>
            <person name="Luo H."/>
            <person name="Xiang L."/>
            <person name="Li Y."/>
            <person name="Xu Z."/>
            <person name="Ji A."/>
            <person name="Wang L."/>
            <person name="Lu S."/>
            <person name="Hayward A."/>
            <person name="Sun W."/>
            <person name="Li X."/>
            <person name="Schwartz D.C."/>
            <person name="Wang Y."/>
            <person name="Chen S."/>
        </authorList>
    </citation>
    <scope>NUCLEOTIDE SEQUENCE [LARGE SCALE GENOMIC DNA]</scope>
    <source>
        <strain evidence="3 4">ZZ0214-1</strain>
    </source>
</reference>
<evidence type="ECO:0000256" key="1">
    <source>
        <dbReference type="SAM" id="MobiDB-lite"/>
    </source>
</evidence>
<comment type="caution">
    <text evidence="3">The sequence shown here is derived from an EMBL/GenBank/DDBJ whole genome shotgun (WGS) entry which is preliminary data.</text>
</comment>
<accession>A0A2G8SN33</accession>
<protein>
    <submittedName>
        <fullName evidence="3">Uncharacterized protein</fullName>
    </submittedName>
</protein>
<keyword evidence="2" id="KW-0732">Signal</keyword>
<evidence type="ECO:0000313" key="3">
    <source>
        <dbReference type="EMBL" id="PIL35133.1"/>
    </source>
</evidence>
<feature type="signal peptide" evidence="2">
    <location>
        <begin position="1"/>
        <end position="21"/>
    </location>
</feature>
<dbReference type="AlphaFoldDB" id="A0A2G8SN33"/>
<dbReference type="Proteomes" id="UP000230002">
    <property type="component" value="Unassembled WGS sequence"/>
</dbReference>
<gene>
    <name evidence="3" type="ORF">GSI_02922</name>
</gene>
<feature type="region of interest" description="Disordered" evidence="1">
    <location>
        <begin position="87"/>
        <end position="125"/>
    </location>
</feature>
<feature type="compositionally biased region" description="Low complexity" evidence="1">
    <location>
        <begin position="102"/>
        <end position="125"/>
    </location>
</feature>
<dbReference type="OrthoDB" id="2781046at2759"/>
<sequence length="363" mass="38245">MPSLNRLLVIAVLSLSVYVQAAPVRDATGSYLGREIVATEHNAIVAPVDNFDEVNDDFDTTDSDDEIELGSGVQDSSTPEDLALRKGKANLKPAPKPPKVTPPKQKSTKAVPPKTATKPPPQTTKATTTKLTMLCYPRAYNYVAQLFRRDNPEFIGWHGTNSDTAAFWTSQGQLVQPVNADGLLDFLGLGPNTTDGGSGAESAIGPGVYVIDDQETAIAFANNNAQANPNTTAQLCAIFAKSSATWRTAIPKAFIPEDLVGDSADATTKAKLEQARLDHIAQAVPGVNATSVVKFALLDPQRSTGQLVLPAQIADQFTATCFSADGGAAPSGTSTFPDFSYNGTTLRGEWNIASETAGTGDCA</sequence>
<name>A0A2G8SN33_9APHY</name>
<feature type="chain" id="PRO_5013634504" evidence="2">
    <location>
        <begin position="22"/>
        <end position="363"/>
    </location>
</feature>
<keyword evidence="4" id="KW-1185">Reference proteome</keyword>
<organism evidence="3 4">
    <name type="scientific">Ganoderma sinense ZZ0214-1</name>
    <dbReference type="NCBI Taxonomy" id="1077348"/>
    <lineage>
        <taxon>Eukaryota</taxon>
        <taxon>Fungi</taxon>
        <taxon>Dikarya</taxon>
        <taxon>Basidiomycota</taxon>
        <taxon>Agaricomycotina</taxon>
        <taxon>Agaricomycetes</taxon>
        <taxon>Polyporales</taxon>
        <taxon>Polyporaceae</taxon>
        <taxon>Ganoderma</taxon>
    </lineage>
</organism>